<evidence type="ECO:0000313" key="2">
    <source>
        <dbReference type="Proteomes" id="UP000013097"/>
    </source>
</evidence>
<sequence>MSNVNSKNKGGRPLKFKSPDELQKKIDEYYKWANENRKHITVTGLAWFLGTNRQTLLNYENENSDLYRNIKNSEKAKFIDSIKCAKARIEMEYEESLFYKNSSVGAIFTLKNNYGYVDKQEIVQENREINVTLED</sequence>
<dbReference type="Pfam" id="PF16677">
    <property type="entry name" value="GP3_package"/>
    <property type="match status" value="1"/>
</dbReference>
<dbReference type="AlphaFoldDB" id="N9XGF9"/>
<organism evidence="1 2">
    <name type="scientific">Clostridium thermobutyricum</name>
    <dbReference type="NCBI Taxonomy" id="29372"/>
    <lineage>
        <taxon>Bacteria</taxon>
        <taxon>Bacillati</taxon>
        <taxon>Bacillota</taxon>
        <taxon>Clostridia</taxon>
        <taxon>Eubacteriales</taxon>
        <taxon>Clostridiaceae</taxon>
        <taxon>Clostridium</taxon>
    </lineage>
</organism>
<dbReference type="Proteomes" id="UP000013097">
    <property type="component" value="Unassembled WGS sequence"/>
</dbReference>
<protein>
    <submittedName>
        <fullName evidence="1">Uncharacterized protein</fullName>
    </submittedName>
</protein>
<reference evidence="1 2" key="1">
    <citation type="submission" date="2013-01" db="EMBL/GenBank/DDBJ databases">
        <title>The Genome Sequence of Clostridium colicanis 209318.</title>
        <authorList>
            <consortium name="The Broad Institute Genome Sequencing Platform"/>
            <person name="Earl A."/>
            <person name="Ward D."/>
            <person name="Feldgarden M."/>
            <person name="Gevers D."/>
            <person name="Courvalin P."/>
            <person name="Lambert T."/>
            <person name="Walker B."/>
            <person name="Young S.K."/>
            <person name="Zeng Q."/>
            <person name="Gargeya S."/>
            <person name="Fitzgerald M."/>
            <person name="Haas B."/>
            <person name="Abouelleil A."/>
            <person name="Alvarado L."/>
            <person name="Arachchi H.M."/>
            <person name="Berlin A.M."/>
            <person name="Chapman S.B."/>
            <person name="Dewar J."/>
            <person name="Goldberg J."/>
            <person name="Griggs A."/>
            <person name="Gujja S."/>
            <person name="Hansen M."/>
            <person name="Howarth C."/>
            <person name="Imamovic A."/>
            <person name="Larimer J."/>
            <person name="McCowan C."/>
            <person name="Murphy C."/>
            <person name="Neiman D."/>
            <person name="Pearson M."/>
            <person name="Priest M."/>
            <person name="Roberts A."/>
            <person name="Saif S."/>
            <person name="Shea T."/>
            <person name="Sisk P."/>
            <person name="Sykes S."/>
            <person name="Wortman J."/>
            <person name="Nusbaum C."/>
            <person name="Birren B."/>
        </authorList>
    </citation>
    <scope>NUCLEOTIDE SEQUENCE [LARGE SCALE GENOMIC DNA]</scope>
    <source>
        <strain evidence="1 2">209318</strain>
    </source>
</reference>
<comment type="caution">
    <text evidence="1">The sequence shown here is derived from an EMBL/GenBank/DDBJ whole genome shotgun (WGS) entry which is preliminary data.</text>
</comment>
<dbReference type="PATRIC" id="fig|999411.4.peg.3243"/>
<dbReference type="RefSeq" id="WP_002599770.1">
    <property type="nucleotide sequence ID" value="NZ_JADPHC010000016.1"/>
</dbReference>
<dbReference type="HOGENOM" id="CLU_135510_0_0_9"/>
<gene>
    <name evidence="1" type="ORF">HMPREF1092_03330</name>
</gene>
<evidence type="ECO:0000313" key="1">
    <source>
        <dbReference type="EMBL" id="ENY98772.1"/>
    </source>
</evidence>
<name>N9XGF9_9CLOT</name>
<dbReference type="Gene3D" id="1.10.132.80">
    <property type="match status" value="1"/>
</dbReference>
<proteinExistence type="predicted"/>
<accession>N9XGF9</accession>
<dbReference type="InterPro" id="IPR032066">
    <property type="entry name" value="GP3_package"/>
</dbReference>
<keyword evidence="2" id="KW-1185">Reference proteome</keyword>
<dbReference type="eggNOG" id="ENOG50325HP">
    <property type="taxonomic scope" value="Bacteria"/>
</dbReference>
<dbReference type="EMBL" id="AGYT01000026">
    <property type="protein sequence ID" value="ENY98772.1"/>
    <property type="molecule type" value="Genomic_DNA"/>
</dbReference>